<dbReference type="Gene3D" id="2.40.30.70">
    <property type="entry name" value="YaeB-like"/>
    <property type="match status" value="1"/>
</dbReference>
<dbReference type="EMBL" id="LGTL01000001">
    <property type="protein sequence ID" value="KPA85657.1"/>
    <property type="molecule type" value="Genomic_DNA"/>
</dbReference>
<evidence type="ECO:0000256" key="3">
    <source>
        <dbReference type="SAM" id="MobiDB-lite"/>
    </source>
</evidence>
<comment type="caution">
    <text evidence="6">The sequence shown here is derived from an EMBL/GenBank/DDBJ whole genome shotgun (WGS) entry which is preliminary data.</text>
</comment>
<dbReference type="SUPFAM" id="SSF118196">
    <property type="entry name" value="YaeB-like"/>
    <property type="match status" value="2"/>
</dbReference>
<dbReference type="InterPro" id="IPR036414">
    <property type="entry name" value="YaeB_N_sf"/>
</dbReference>
<evidence type="ECO:0000259" key="4">
    <source>
        <dbReference type="PROSITE" id="PS50812"/>
    </source>
</evidence>
<feature type="region of interest" description="Disordered" evidence="3">
    <location>
        <begin position="271"/>
        <end position="307"/>
    </location>
</feature>
<evidence type="ECO:0000256" key="1">
    <source>
        <dbReference type="ARBA" id="ARBA00022691"/>
    </source>
</evidence>
<evidence type="ECO:0008006" key="8">
    <source>
        <dbReference type="Google" id="ProtNLM"/>
    </source>
</evidence>
<proteinExistence type="inferred from homology"/>
<dbReference type="GeneID" id="26900351"/>
<dbReference type="VEuPathDB" id="TriTrypDB:LpyrH10_01_0530"/>
<dbReference type="InterPro" id="IPR000313">
    <property type="entry name" value="PWWP_dom"/>
</dbReference>
<evidence type="ECO:0000259" key="5">
    <source>
        <dbReference type="PROSITE" id="PS51668"/>
    </source>
</evidence>
<feature type="compositionally biased region" description="Basic and acidic residues" evidence="3">
    <location>
        <begin position="274"/>
        <end position="289"/>
    </location>
</feature>
<dbReference type="OMA" id="IHIADHD"/>
<feature type="domain" description="PWWP" evidence="4">
    <location>
        <begin position="36"/>
        <end position="54"/>
    </location>
</feature>
<dbReference type="PANTHER" id="PTHR12818:SF0">
    <property type="entry name" value="TRNA (ADENINE(37)-N6)-METHYLTRANSFERASE"/>
    <property type="match status" value="1"/>
</dbReference>
<feature type="compositionally biased region" description="Basic and acidic residues" evidence="3">
    <location>
        <begin position="80"/>
        <end position="110"/>
    </location>
</feature>
<protein>
    <recommendedName>
        <fullName evidence="8">TsaA-like domain-containing protein</fullName>
    </recommendedName>
</protein>
<dbReference type="OrthoDB" id="4882at2759"/>
<organism evidence="6 7">
    <name type="scientific">Leptomonas pyrrhocoris</name>
    <name type="common">Firebug parasite</name>
    <dbReference type="NCBI Taxonomy" id="157538"/>
    <lineage>
        <taxon>Eukaryota</taxon>
        <taxon>Discoba</taxon>
        <taxon>Euglenozoa</taxon>
        <taxon>Kinetoplastea</taxon>
        <taxon>Metakinetoplastina</taxon>
        <taxon>Trypanosomatida</taxon>
        <taxon>Trypanosomatidae</taxon>
        <taxon>Leishmaniinae</taxon>
        <taxon>Leptomonas</taxon>
    </lineage>
</organism>
<dbReference type="RefSeq" id="XP_015664096.1">
    <property type="nucleotide sequence ID" value="XM_015796088.1"/>
</dbReference>
<dbReference type="CDD" id="cd05162">
    <property type="entry name" value="PWWP"/>
    <property type="match status" value="1"/>
</dbReference>
<dbReference type="InterPro" id="IPR040372">
    <property type="entry name" value="YaeB-like"/>
</dbReference>
<evidence type="ECO:0000256" key="2">
    <source>
        <dbReference type="ARBA" id="ARBA00033753"/>
    </source>
</evidence>
<dbReference type="InterPro" id="IPR036413">
    <property type="entry name" value="YaeB-like_sf"/>
</dbReference>
<reference evidence="6 7" key="1">
    <citation type="submission" date="2015-07" db="EMBL/GenBank/DDBJ databases">
        <title>High-quality genome of monoxenous trypanosomatid Leptomonas pyrrhocoris.</title>
        <authorList>
            <person name="Flegontov P."/>
            <person name="Butenko A."/>
            <person name="Firsov S."/>
            <person name="Vlcek C."/>
            <person name="Logacheva M.D."/>
            <person name="Field M."/>
            <person name="Filatov D."/>
            <person name="Flegontova O."/>
            <person name="Gerasimov E."/>
            <person name="Jackson A.P."/>
            <person name="Kelly S."/>
            <person name="Opperdoes F."/>
            <person name="O'Reilly A."/>
            <person name="Votypka J."/>
            <person name="Yurchenko V."/>
            <person name="Lukes J."/>
        </authorList>
    </citation>
    <scope>NUCLEOTIDE SEQUENCE [LARGE SCALE GENOMIC DNA]</scope>
    <source>
        <strain evidence="6">H10</strain>
    </source>
</reference>
<dbReference type="Gene3D" id="2.30.30.140">
    <property type="match status" value="1"/>
</dbReference>
<dbReference type="InterPro" id="IPR023368">
    <property type="entry name" value="UPF0066_cons_site"/>
</dbReference>
<dbReference type="PROSITE" id="PS50812">
    <property type="entry name" value="PWWP"/>
    <property type="match status" value="1"/>
</dbReference>
<gene>
    <name evidence="6" type="ORF">ABB37_00053</name>
</gene>
<feature type="domain" description="TsaA-like" evidence="5">
    <location>
        <begin position="200"/>
        <end position="409"/>
    </location>
</feature>
<dbReference type="AlphaFoldDB" id="A0A0M9G9Q1"/>
<dbReference type="PROSITE" id="PS01318">
    <property type="entry name" value="TSAA_1"/>
    <property type="match status" value="1"/>
</dbReference>
<evidence type="ECO:0000313" key="6">
    <source>
        <dbReference type="EMBL" id="KPA85657.1"/>
    </source>
</evidence>
<evidence type="ECO:0000313" key="7">
    <source>
        <dbReference type="Proteomes" id="UP000037923"/>
    </source>
</evidence>
<dbReference type="PROSITE" id="PS51668">
    <property type="entry name" value="TSAA_2"/>
    <property type="match status" value="1"/>
</dbReference>
<keyword evidence="7" id="KW-1185">Reference proteome</keyword>
<feature type="compositionally biased region" description="Basic and acidic residues" evidence="3">
    <location>
        <begin position="1"/>
        <end position="10"/>
    </location>
</feature>
<dbReference type="Pfam" id="PF01980">
    <property type="entry name" value="TrmO_N"/>
    <property type="match status" value="1"/>
</dbReference>
<feature type="region of interest" description="Disordered" evidence="3">
    <location>
        <begin position="1"/>
        <end position="21"/>
    </location>
</feature>
<keyword evidence="1" id="KW-0949">S-adenosyl-L-methionine</keyword>
<accession>A0A0M9G9Q1</accession>
<comment type="similarity">
    <text evidence="2">Belongs to the tRNA methyltransferase O family.</text>
</comment>
<feature type="region of interest" description="Disordered" evidence="3">
    <location>
        <begin position="79"/>
        <end position="112"/>
    </location>
</feature>
<dbReference type="InterPro" id="IPR023370">
    <property type="entry name" value="TrmO-like_N"/>
</dbReference>
<dbReference type="PANTHER" id="PTHR12818">
    <property type="entry name" value="TRNA (ADENINE(37)-N6)-METHYLTRANSFERASE"/>
    <property type="match status" value="1"/>
</dbReference>
<dbReference type="SUPFAM" id="SSF63748">
    <property type="entry name" value="Tudor/PWWP/MBT"/>
    <property type="match status" value="1"/>
</dbReference>
<sequence length="444" mass="48793">MSETPTREGAGRAAPTTVSSATTKKRFRVRSNYFKVGDLVWVRPAKLPYWPAEVIECDAEANRVRAKLVQPPSAAVLEANQKEEQRKHDQAVKKEEARRRKMQRNEDRGANLDVSSTVAGAAATACAEPQADVVTASGLVVYFFDKLRTPEELETCIEERLQRASHSVDAYEAAFTRAVMQTNRLARIPLSPEKLLPYEVCAVGIVHSLMRAQIAAPRQPNTGTFEPQTGLIRLRSGLENAARDLQGFEFIWVLFQFSFAAPMASGEGQASVRRLRDAKRGEGEAEKPDNTSSPPSNADEASGEGKVEAAAAAEAAGVDVEEPLSPFRRRQGFARAAGFKTLIIPPRDEEWRGVFATRSPHRPNFIGLSCVRLVAVHGLDIHIADHDLLHGTPVLDIKPYLPFCDAHPDARAGWVEELDASGRSKGDHKYAKQASLVDRVTPMQ</sequence>
<dbReference type="Proteomes" id="UP000037923">
    <property type="component" value="Unassembled WGS sequence"/>
</dbReference>
<name>A0A0M9G9Q1_LEPPY</name>